<name>A0ABW1AI96_9ACTN</name>
<evidence type="ECO:0000256" key="1">
    <source>
        <dbReference type="ARBA" id="ARBA00005254"/>
    </source>
</evidence>
<dbReference type="Pfam" id="PF00378">
    <property type="entry name" value="ECH_1"/>
    <property type="match status" value="1"/>
</dbReference>
<sequence length="244" mass="25969">MHETTSSRVLVTELTDGVLTLTLNRPDARNALSPDLVTALDEALSRFEEDDAARVAVITGSGRAFCAGLDLKVFAAADADRRTVGALIRRFGRLSKPLVGAVNGPAVAGGLELALGCDFLIGGPQAMFADTHVKIGAFPGGGMTARLSRAVGTRTAKAMSLGGVRLDAQAALRAGLLSELVDAEELVTRARTIAGNIATARQELVAIVRKLYDENADRSLDDALAFEEAELRRWRENQRLNWSV</sequence>
<dbReference type="Gene3D" id="3.90.226.10">
    <property type="entry name" value="2-enoyl-CoA Hydratase, Chain A, domain 1"/>
    <property type="match status" value="1"/>
</dbReference>
<keyword evidence="4" id="KW-1185">Reference proteome</keyword>
<dbReference type="InterPro" id="IPR018376">
    <property type="entry name" value="Enoyl-CoA_hyd/isom_CS"/>
</dbReference>
<organism evidence="3 4">
    <name type="scientific">Actinomadura rugatobispora</name>
    <dbReference type="NCBI Taxonomy" id="1994"/>
    <lineage>
        <taxon>Bacteria</taxon>
        <taxon>Bacillati</taxon>
        <taxon>Actinomycetota</taxon>
        <taxon>Actinomycetes</taxon>
        <taxon>Streptosporangiales</taxon>
        <taxon>Thermomonosporaceae</taxon>
        <taxon>Actinomadura</taxon>
    </lineage>
</organism>
<comment type="similarity">
    <text evidence="1 2">Belongs to the enoyl-CoA hydratase/isomerase family.</text>
</comment>
<dbReference type="PANTHER" id="PTHR43802:SF1">
    <property type="entry name" value="IP11341P-RELATED"/>
    <property type="match status" value="1"/>
</dbReference>
<dbReference type="PROSITE" id="PS00166">
    <property type="entry name" value="ENOYL_COA_HYDRATASE"/>
    <property type="match status" value="1"/>
</dbReference>
<dbReference type="EMBL" id="JBHSON010000147">
    <property type="protein sequence ID" value="MFC5754313.1"/>
    <property type="molecule type" value="Genomic_DNA"/>
</dbReference>
<dbReference type="InterPro" id="IPR029045">
    <property type="entry name" value="ClpP/crotonase-like_dom_sf"/>
</dbReference>
<proteinExistence type="inferred from homology"/>
<dbReference type="RefSeq" id="WP_378292275.1">
    <property type="nucleotide sequence ID" value="NZ_JBHSON010000147.1"/>
</dbReference>
<dbReference type="Proteomes" id="UP001596074">
    <property type="component" value="Unassembled WGS sequence"/>
</dbReference>
<dbReference type="PANTHER" id="PTHR43802">
    <property type="entry name" value="ENOYL-COA HYDRATASE"/>
    <property type="match status" value="1"/>
</dbReference>
<comment type="caution">
    <text evidence="3">The sequence shown here is derived from an EMBL/GenBank/DDBJ whole genome shotgun (WGS) entry which is preliminary data.</text>
</comment>
<accession>A0ABW1AI96</accession>
<evidence type="ECO:0000313" key="3">
    <source>
        <dbReference type="EMBL" id="MFC5754313.1"/>
    </source>
</evidence>
<gene>
    <name evidence="3" type="ORF">ACFPZN_52600</name>
</gene>
<evidence type="ECO:0000256" key="2">
    <source>
        <dbReference type="RuleBase" id="RU003707"/>
    </source>
</evidence>
<dbReference type="SUPFAM" id="SSF52096">
    <property type="entry name" value="ClpP/crotonase"/>
    <property type="match status" value="1"/>
</dbReference>
<reference evidence="4" key="1">
    <citation type="journal article" date="2019" name="Int. J. Syst. Evol. Microbiol.">
        <title>The Global Catalogue of Microorganisms (GCM) 10K type strain sequencing project: providing services to taxonomists for standard genome sequencing and annotation.</title>
        <authorList>
            <consortium name="The Broad Institute Genomics Platform"/>
            <consortium name="The Broad Institute Genome Sequencing Center for Infectious Disease"/>
            <person name="Wu L."/>
            <person name="Ma J."/>
        </authorList>
    </citation>
    <scope>NUCLEOTIDE SEQUENCE [LARGE SCALE GENOMIC DNA]</scope>
    <source>
        <strain evidence="4">KCTC 42087</strain>
    </source>
</reference>
<dbReference type="CDD" id="cd06558">
    <property type="entry name" value="crotonase-like"/>
    <property type="match status" value="1"/>
</dbReference>
<dbReference type="InterPro" id="IPR001753">
    <property type="entry name" value="Enoyl-CoA_hydra/iso"/>
</dbReference>
<evidence type="ECO:0000313" key="4">
    <source>
        <dbReference type="Proteomes" id="UP001596074"/>
    </source>
</evidence>
<protein>
    <submittedName>
        <fullName evidence="3">Enoyl-CoA hydratase-related protein</fullName>
    </submittedName>
</protein>